<protein>
    <submittedName>
        <fullName evidence="1">Uncharacterized protein</fullName>
    </submittedName>
</protein>
<dbReference type="AlphaFoldDB" id="A0A182IYE9"/>
<reference evidence="1" key="1">
    <citation type="submission" date="2022-08" db="UniProtKB">
        <authorList>
            <consortium name="EnsemblMetazoa"/>
        </authorList>
    </citation>
    <scope>IDENTIFICATION</scope>
    <source>
        <strain evidence="1">EBRO</strain>
    </source>
</reference>
<sequence>MGLLVPDDDLMAAPGPLISPGSTVVYLFSILALGRPLGIRLTVSLYLYADGDCSADRIDSLGRWISAFRSTLHFHSHFAGRNPELGVSEPAGEGPEKRQPCQQEEFFHPGMPKKDVGQCFSLGKSAYPPGPNRIVVSRTFVSMKTRENDMRYFEKLTSAYRWLHPERNLGRLEDSSDVPVQSINLTSGAELMLLISCISLGNSVL</sequence>
<organism evidence="1">
    <name type="scientific">Anopheles atroparvus</name>
    <name type="common">European mosquito</name>
    <dbReference type="NCBI Taxonomy" id="41427"/>
    <lineage>
        <taxon>Eukaryota</taxon>
        <taxon>Metazoa</taxon>
        <taxon>Ecdysozoa</taxon>
        <taxon>Arthropoda</taxon>
        <taxon>Hexapoda</taxon>
        <taxon>Insecta</taxon>
        <taxon>Pterygota</taxon>
        <taxon>Neoptera</taxon>
        <taxon>Endopterygota</taxon>
        <taxon>Diptera</taxon>
        <taxon>Nematocera</taxon>
        <taxon>Culicoidea</taxon>
        <taxon>Culicidae</taxon>
        <taxon>Anophelinae</taxon>
        <taxon>Anopheles</taxon>
    </lineage>
</organism>
<proteinExistence type="predicted"/>
<accession>A0A182IYE9</accession>
<name>A0A182IYE9_ANOAO</name>
<dbReference type="VEuPathDB" id="VectorBase:AATE007881"/>
<evidence type="ECO:0000313" key="1">
    <source>
        <dbReference type="EnsemblMetazoa" id="AATE007881-PA.1"/>
    </source>
</evidence>
<dbReference type="EnsemblMetazoa" id="AATE007881-RA">
    <property type="protein sequence ID" value="AATE007881-PA.1"/>
    <property type="gene ID" value="AATE007881"/>
</dbReference>